<evidence type="ECO:0000256" key="2">
    <source>
        <dbReference type="ARBA" id="ARBA00010945"/>
    </source>
</evidence>
<keyword evidence="5 15" id="KW-0808">Transferase</keyword>
<dbReference type="Pfam" id="PF21999">
    <property type="entry name" value="IMS_HHH_1"/>
    <property type="match status" value="1"/>
</dbReference>
<dbReference type="InterPro" id="IPR001126">
    <property type="entry name" value="UmuC"/>
</dbReference>
<evidence type="ECO:0000256" key="11">
    <source>
        <dbReference type="ARBA" id="ARBA00022932"/>
    </source>
</evidence>
<evidence type="ECO:0000256" key="1">
    <source>
        <dbReference type="ARBA" id="ARBA00004496"/>
    </source>
</evidence>
<evidence type="ECO:0000256" key="6">
    <source>
        <dbReference type="ARBA" id="ARBA00022695"/>
    </source>
</evidence>
<dbReference type="InterPro" id="IPR043128">
    <property type="entry name" value="Rev_trsase/Diguanyl_cyclase"/>
</dbReference>
<comment type="subcellular location">
    <subcellularLocation>
        <location evidence="1 15">Cytoplasm</location>
    </subcellularLocation>
</comment>
<evidence type="ECO:0000256" key="13">
    <source>
        <dbReference type="ARBA" id="ARBA00023204"/>
    </source>
</evidence>
<keyword evidence="3 15" id="KW-0515">Mutator protein</keyword>
<evidence type="ECO:0000256" key="12">
    <source>
        <dbReference type="ARBA" id="ARBA00023125"/>
    </source>
</evidence>
<dbReference type="RefSeq" id="WP_066734424.1">
    <property type="nucleotide sequence ID" value="NZ_JAJCIQ010000019.1"/>
</dbReference>
<proteinExistence type="inferred from homology"/>
<evidence type="ECO:0000256" key="9">
    <source>
        <dbReference type="ARBA" id="ARBA00022763"/>
    </source>
</evidence>
<dbReference type="SUPFAM" id="SSF56672">
    <property type="entry name" value="DNA/RNA polymerases"/>
    <property type="match status" value="1"/>
</dbReference>
<evidence type="ECO:0000256" key="5">
    <source>
        <dbReference type="ARBA" id="ARBA00022679"/>
    </source>
</evidence>
<evidence type="ECO:0000256" key="4">
    <source>
        <dbReference type="ARBA" id="ARBA00022490"/>
    </source>
</evidence>
<feature type="site" description="Substrate discrimination" evidence="15">
    <location>
        <position position="14"/>
    </location>
</feature>
<dbReference type="InterPro" id="IPR022880">
    <property type="entry name" value="DNApol_IV"/>
</dbReference>
<keyword evidence="11 15" id="KW-0239">DNA-directed DNA polymerase</keyword>
<name>A0ABS8DL87_9FIRM</name>
<dbReference type="Pfam" id="PF00817">
    <property type="entry name" value="IMS"/>
    <property type="match status" value="1"/>
</dbReference>
<keyword evidence="18" id="KW-1185">Reference proteome</keyword>
<organism evidence="17 18">
    <name type="scientific">Bariatricus massiliensis</name>
    <dbReference type="NCBI Taxonomy" id="1745713"/>
    <lineage>
        <taxon>Bacteria</taxon>
        <taxon>Bacillati</taxon>
        <taxon>Bacillota</taxon>
        <taxon>Clostridia</taxon>
        <taxon>Lachnospirales</taxon>
        <taxon>Lachnospiraceae</taxon>
        <taxon>Bariatricus</taxon>
    </lineage>
</organism>
<feature type="active site" evidence="15">
    <location>
        <position position="106"/>
    </location>
</feature>
<keyword evidence="4 15" id="KW-0963">Cytoplasm</keyword>
<evidence type="ECO:0000256" key="3">
    <source>
        <dbReference type="ARBA" id="ARBA00022457"/>
    </source>
</evidence>
<feature type="binding site" evidence="15">
    <location>
        <position position="9"/>
    </location>
    <ligand>
        <name>Mg(2+)</name>
        <dbReference type="ChEBI" id="CHEBI:18420"/>
    </ligand>
</feature>
<dbReference type="EMBL" id="JAJCIS010000020">
    <property type="protein sequence ID" value="MCB7389226.1"/>
    <property type="molecule type" value="Genomic_DNA"/>
</dbReference>
<dbReference type="Gene3D" id="3.40.1170.60">
    <property type="match status" value="1"/>
</dbReference>
<evidence type="ECO:0000259" key="16">
    <source>
        <dbReference type="PROSITE" id="PS50173"/>
    </source>
</evidence>
<keyword evidence="13 15" id="KW-0234">DNA repair</keyword>
<evidence type="ECO:0000313" key="18">
    <source>
        <dbReference type="Proteomes" id="UP001299546"/>
    </source>
</evidence>
<evidence type="ECO:0000256" key="7">
    <source>
        <dbReference type="ARBA" id="ARBA00022705"/>
    </source>
</evidence>
<comment type="caution">
    <text evidence="17">The sequence shown here is derived from an EMBL/GenBank/DDBJ whole genome shotgun (WGS) entry which is preliminary data.</text>
</comment>
<dbReference type="InterPro" id="IPR043502">
    <property type="entry name" value="DNA/RNA_pol_sf"/>
</dbReference>
<accession>A0ABS8DL87</accession>
<keyword evidence="9 15" id="KW-0227">DNA damage</keyword>
<keyword evidence="6 15" id="KW-0548">Nucleotidyltransferase</keyword>
<protein>
    <recommendedName>
        <fullName evidence="15">DNA polymerase IV</fullName>
        <shortName evidence="15">Pol IV</shortName>
        <ecNumber evidence="15">2.7.7.7</ecNumber>
    </recommendedName>
</protein>
<dbReference type="InterPro" id="IPR053848">
    <property type="entry name" value="IMS_HHH_1"/>
</dbReference>
<evidence type="ECO:0000256" key="10">
    <source>
        <dbReference type="ARBA" id="ARBA00022842"/>
    </source>
</evidence>
<reference evidence="17 18" key="1">
    <citation type="submission" date="2021-10" db="EMBL/GenBank/DDBJ databases">
        <title>Collection of gut derived symbiotic bacterial strains cultured from healthy donors.</title>
        <authorList>
            <person name="Lin H."/>
            <person name="Littmann E."/>
            <person name="Kohout C."/>
            <person name="Pamer E.G."/>
        </authorList>
    </citation>
    <scope>NUCLEOTIDE SEQUENCE [LARGE SCALE GENOMIC DNA]</scope>
    <source>
        <strain evidence="17 18">DFI.1.165</strain>
    </source>
</reference>
<dbReference type="PANTHER" id="PTHR11076:SF35">
    <property type="entry name" value="DNA REPAIR PROTEIN HOMOLOG YOBH"/>
    <property type="match status" value="1"/>
</dbReference>
<dbReference type="HAMAP" id="MF_01113">
    <property type="entry name" value="DNApol_IV"/>
    <property type="match status" value="1"/>
</dbReference>
<dbReference type="CDD" id="cd03586">
    <property type="entry name" value="PolY_Pol_IV_kappa"/>
    <property type="match status" value="1"/>
</dbReference>
<evidence type="ECO:0000256" key="15">
    <source>
        <dbReference type="HAMAP-Rule" id="MF_01113"/>
    </source>
</evidence>
<keyword evidence="8 15" id="KW-0479">Metal-binding</keyword>
<evidence type="ECO:0000256" key="14">
    <source>
        <dbReference type="ARBA" id="ARBA00049244"/>
    </source>
</evidence>
<comment type="function">
    <text evidence="15">Poorly processive, error-prone DNA polymerase involved in untargeted mutagenesis. Copies undamaged DNA at stalled replication forks, which arise in vivo from mismatched or misaligned primer ends. These misaligned primers can be extended by PolIV. Exhibits no 3'-5' exonuclease (proofreading) activity. May be involved in translesional synthesis, in conjunction with the beta clamp from PolIII.</text>
</comment>
<dbReference type="EC" id="2.7.7.7" evidence="15"/>
<evidence type="ECO:0000256" key="8">
    <source>
        <dbReference type="ARBA" id="ARBA00022723"/>
    </source>
</evidence>
<dbReference type="InterPro" id="IPR017961">
    <property type="entry name" value="DNA_pol_Y-fam_little_finger"/>
</dbReference>
<dbReference type="Proteomes" id="UP001299546">
    <property type="component" value="Unassembled WGS sequence"/>
</dbReference>
<comment type="cofactor">
    <cofactor evidence="15">
        <name>Mg(2+)</name>
        <dbReference type="ChEBI" id="CHEBI:18420"/>
    </cofactor>
    <text evidence="15">Binds 2 magnesium ions per subunit.</text>
</comment>
<dbReference type="PROSITE" id="PS50173">
    <property type="entry name" value="UMUC"/>
    <property type="match status" value="1"/>
</dbReference>
<dbReference type="InterPro" id="IPR036775">
    <property type="entry name" value="DNA_pol_Y-fam_lit_finger_sf"/>
</dbReference>
<dbReference type="Gene3D" id="1.10.150.20">
    <property type="entry name" value="5' to 3' exonuclease, C-terminal subdomain"/>
    <property type="match status" value="1"/>
</dbReference>
<feature type="binding site" evidence="15">
    <location>
        <position position="105"/>
    </location>
    <ligand>
        <name>Mg(2+)</name>
        <dbReference type="ChEBI" id="CHEBI:18420"/>
    </ligand>
</feature>
<keyword evidence="10 15" id="KW-0460">Magnesium</keyword>
<dbReference type="SUPFAM" id="SSF100879">
    <property type="entry name" value="Lesion bypass DNA polymerase (Y-family), little finger domain"/>
    <property type="match status" value="1"/>
</dbReference>
<sequence length="414" mass="47387">MEHVILHSDMNNFYASVESLYNPSFREKPMAVAGDPEARHGIVLAKNYLAKQAGVQTGEPLWRARQKCPDIVFSEPHYDKYIHFSQMAREIYEEYTEQVESFGLDECWLDVTEVQELFGSGKQIADDIRDRIKFELGLTASVGVSYNKIFAKLGSDLKKPDATTVIGHDFKDKIWHLPADMLLYVGRATYQKLMTHGIYTIGDLAQTEPSLLERLLGKNGLMLWAFANGLDTLPVNRSGSGRIIKTIGNSTTAPKDLITDDDIKITLYILSESVAERMRKENFYCRGVQIMIRDNQLVSFERQGRLKAPTCTSHDIFQKAYELFQRNKPVSPVRSLGVRAIKLINCEYQQLSFLEDVVRRQKQEELERTVDNIRRRFGHFSIQRGIMLLDPVLSRLDPVAEHTIYPEAFLKSKT</sequence>
<keyword evidence="12 15" id="KW-0238">DNA-binding</keyword>
<gene>
    <name evidence="15" type="primary">dinB</name>
    <name evidence="17" type="ORF">LIZ65_18230</name>
</gene>
<comment type="similarity">
    <text evidence="2 15">Belongs to the DNA polymerase type-Y family.</text>
</comment>
<dbReference type="InterPro" id="IPR050116">
    <property type="entry name" value="DNA_polymerase-Y"/>
</dbReference>
<dbReference type="Pfam" id="PF11799">
    <property type="entry name" value="IMS_C"/>
    <property type="match status" value="1"/>
</dbReference>
<dbReference type="Gene3D" id="3.30.1490.100">
    <property type="entry name" value="DNA polymerase, Y-family, little finger domain"/>
    <property type="match status" value="1"/>
</dbReference>
<evidence type="ECO:0000313" key="17">
    <source>
        <dbReference type="EMBL" id="MCB7389226.1"/>
    </source>
</evidence>
<comment type="subunit">
    <text evidence="15">Monomer.</text>
</comment>
<comment type="catalytic activity">
    <reaction evidence="14 15">
        <text>DNA(n) + a 2'-deoxyribonucleoside 5'-triphosphate = DNA(n+1) + diphosphate</text>
        <dbReference type="Rhea" id="RHEA:22508"/>
        <dbReference type="Rhea" id="RHEA-COMP:17339"/>
        <dbReference type="Rhea" id="RHEA-COMP:17340"/>
        <dbReference type="ChEBI" id="CHEBI:33019"/>
        <dbReference type="ChEBI" id="CHEBI:61560"/>
        <dbReference type="ChEBI" id="CHEBI:173112"/>
        <dbReference type="EC" id="2.7.7.7"/>
    </reaction>
</comment>
<keyword evidence="7 15" id="KW-0235">DNA replication</keyword>
<feature type="domain" description="UmuC" evidence="16">
    <location>
        <begin position="5"/>
        <end position="160"/>
    </location>
</feature>
<dbReference type="Gene3D" id="3.30.70.270">
    <property type="match status" value="1"/>
</dbReference>
<dbReference type="PANTHER" id="PTHR11076">
    <property type="entry name" value="DNA REPAIR POLYMERASE UMUC / TRANSFERASE FAMILY MEMBER"/>
    <property type="match status" value="1"/>
</dbReference>